<organism evidence="2 3">
    <name type="scientific">Streptomyces niveus</name>
    <name type="common">Streptomyces spheroides</name>
    <dbReference type="NCBI Taxonomy" id="193462"/>
    <lineage>
        <taxon>Bacteria</taxon>
        <taxon>Bacillati</taxon>
        <taxon>Actinomycetota</taxon>
        <taxon>Actinomycetes</taxon>
        <taxon>Kitasatosporales</taxon>
        <taxon>Streptomycetaceae</taxon>
        <taxon>Streptomyces</taxon>
    </lineage>
</organism>
<evidence type="ECO:0000313" key="2">
    <source>
        <dbReference type="EMBL" id="AQU69932.1"/>
    </source>
</evidence>
<evidence type="ECO:0000313" key="3">
    <source>
        <dbReference type="Proteomes" id="UP000189677"/>
    </source>
</evidence>
<proteinExistence type="predicted"/>
<dbReference type="KEGG" id="snw:BBN63_30845"/>
<reference evidence="2 3" key="1">
    <citation type="submission" date="2016-11" db="EMBL/GenBank/DDBJ databases">
        <title>Complete genome sequence of Streptomyces niveus SCSIO 3406.</title>
        <authorList>
            <person name="Zhu Q."/>
            <person name="Cheng W."/>
            <person name="Song Y."/>
            <person name="Li Q."/>
            <person name="Ju J."/>
        </authorList>
    </citation>
    <scope>NUCLEOTIDE SEQUENCE [LARGE SCALE GENOMIC DNA]</scope>
    <source>
        <strain evidence="2 3">SCSIO 3406</strain>
    </source>
</reference>
<dbReference type="EMBL" id="CP018047">
    <property type="protein sequence ID" value="AQU69932.1"/>
    <property type="molecule type" value="Genomic_DNA"/>
</dbReference>
<name>A0A1U9R0B1_STRNV</name>
<gene>
    <name evidence="2" type="ORF">BBN63_30845</name>
</gene>
<protein>
    <recommendedName>
        <fullName evidence="4">RNA polymerase sigma factor 70 region 4 type 2 domain-containing protein</fullName>
    </recommendedName>
</protein>
<sequence>MAIPATERWTAFRDEPPEGDVLNPHPRALPVTDARSRPMNQQSLLGLAGFVQLHRIHYLSYARARLLDETASQAAVDATISVVAGRWSELLRNARPAADAWQQLRAQIQAVSRDADGPDPAVGRLYCALPQDTADTALLRWRLSMTPEAIADLMGIDIPTVTASLLTARRQFSDTALRQLEHHASQQ</sequence>
<accession>A0A1U9R0B1</accession>
<keyword evidence="3" id="KW-1185">Reference proteome</keyword>
<dbReference type="AlphaFoldDB" id="A0A1U9R0B1"/>
<evidence type="ECO:0000256" key="1">
    <source>
        <dbReference type="SAM" id="MobiDB-lite"/>
    </source>
</evidence>
<dbReference type="Proteomes" id="UP000189677">
    <property type="component" value="Chromosome"/>
</dbReference>
<feature type="region of interest" description="Disordered" evidence="1">
    <location>
        <begin position="1"/>
        <end position="21"/>
    </location>
</feature>
<evidence type="ECO:0008006" key="4">
    <source>
        <dbReference type="Google" id="ProtNLM"/>
    </source>
</evidence>